<dbReference type="EMBL" id="CP009654">
    <property type="protein sequence ID" value="APC96671.1"/>
    <property type="molecule type" value="Genomic_DNA"/>
</dbReference>
<keyword evidence="3" id="KW-1185">Reference proteome</keyword>
<dbReference type="SUPFAM" id="SSF53300">
    <property type="entry name" value="vWA-like"/>
    <property type="match status" value="1"/>
</dbReference>
<dbReference type="RefSeq" id="WP_071663486.1">
    <property type="nucleotide sequence ID" value="NZ_CP009654.1"/>
</dbReference>
<organism evidence="2 3">
    <name type="scientific">Francisella frigiditurris</name>
    <dbReference type="NCBI Taxonomy" id="1542390"/>
    <lineage>
        <taxon>Bacteria</taxon>
        <taxon>Pseudomonadati</taxon>
        <taxon>Pseudomonadota</taxon>
        <taxon>Gammaproteobacteria</taxon>
        <taxon>Thiotrichales</taxon>
        <taxon>Francisellaceae</taxon>
        <taxon>Francisella</taxon>
    </lineage>
</organism>
<name>A0A1J0KSH6_9GAMM</name>
<dbReference type="STRING" id="1542390.KX01_503"/>
<dbReference type="Gene3D" id="3.40.50.410">
    <property type="entry name" value="von Willebrand factor, type A domain"/>
    <property type="match status" value="1"/>
</dbReference>
<dbReference type="InterPro" id="IPR002881">
    <property type="entry name" value="DUF58"/>
</dbReference>
<sequence length="304" mass="34933">MKSYKGVKPDLQKLLDLRYQAKGITFFKNQTANAVNAGGNLSKAKGRGMDFDEVRHYQAGDDIRLMHWSLTARLGKPYTKVYREERERSLYFVLDQGFSMRFGTRECFKSVKAVEALALLGFGAISENEKVGGIVFDEKGYNFFPAKQDKSTLVRIFNQTIEDKKHYQVESTNGLEEALKILYSKVKSNSIIIVLSDFSNFTNEAQLYLKLLTRNHEVVNIFNYDPIEKQLPDLGSYFFSDGKHRLEIDGANKKLREGYKTLFTDRQSNIKDFSRKHKMIFLTLATNDDLVKAINYGMMNDARS</sequence>
<feature type="domain" description="DUF58" evidence="1">
    <location>
        <begin position="53"/>
        <end position="266"/>
    </location>
</feature>
<evidence type="ECO:0000313" key="2">
    <source>
        <dbReference type="EMBL" id="APC96671.1"/>
    </source>
</evidence>
<dbReference type="KEGG" id="frc:KX01_503"/>
<dbReference type="AlphaFoldDB" id="A0A1J0KSH6"/>
<reference evidence="3" key="1">
    <citation type="submission" date="2014-10" db="EMBL/GenBank/DDBJ databases">
        <authorList>
            <person name="Kuske C.R."/>
            <person name="Challacombe J.F."/>
            <person name="Daligault H.E."/>
            <person name="Davenport K.W."/>
            <person name="Johnson S.L."/>
            <person name="Siddaramappa S."/>
            <person name="Petersen J.M."/>
        </authorList>
    </citation>
    <scope>NUCLEOTIDE SEQUENCE [LARGE SCALE GENOMIC DNA]</scope>
    <source>
        <strain evidence="3">CA97-1460</strain>
    </source>
</reference>
<evidence type="ECO:0000259" key="1">
    <source>
        <dbReference type="Pfam" id="PF01882"/>
    </source>
</evidence>
<dbReference type="InterPro" id="IPR036465">
    <property type="entry name" value="vWFA_dom_sf"/>
</dbReference>
<dbReference type="PANTHER" id="PTHR33608:SF12">
    <property type="entry name" value="DUF58 DOMAIN-CONTAINING PROTEIN"/>
    <property type="match status" value="1"/>
</dbReference>
<accession>A0A1J0KSH6</accession>
<dbReference type="Proteomes" id="UP000182521">
    <property type="component" value="Chromosome"/>
</dbReference>
<evidence type="ECO:0000313" key="3">
    <source>
        <dbReference type="Proteomes" id="UP000182521"/>
    </source>
</evidence>
<protein>
    <recommendedName>
        <fullName evidence="1">DUF58 domain-containing protein</fullName>
    </recommendedName>
</protein>
<dbReference type="Pfam" id="PF01882">
    <property type="entry name" value="DUF58"/>
    <property type="match status" value="1"/>
</dbReference>
<dbReference type="PANTHER" id="PTHR33608">
    <property type="entry name" value="BLL2464 PROTEIN"/>
    <property type="match status" value="1"/>
</dbReference>
<proteinExistence type="predicted"/>
<gene>
    <name evidence="2" type="ORF">KX01_503</name>
</gene>
<dbReference type="OrthoDB" id="9776116at2"/>